<accession>A0AA88J3P9</accession>
<evidence type="ECO:0000256" key="1">
    <source>
        <dbReference type="SAM" id="SignalP"/>
    </source>
</evidence>
<dbReference type="Proteomes" id="UP001187192">
    <property type="component" value="Unassembled WGS sequence"/>
</dbReference>
<evidence type="ECO:0000313" key="2">
    <source>
        <dbReference type="EMBL" id="GMN60591.1"/>
    </source>
</evidence>
<proteinExistence type="predicted"/>
<gene>
    <name evidence="2" type="ORF">TIFTF001_029697</name>
</gene>
<feature type="signal peptide" evidence="1">
    <location>
        <begin position="1"/>
        <end position="27"/>
    </location>
</feature>
<sequence>MSYGSTVVLVLIATFICTTSTISTADARKLGQGIGVDFNINPADAREIVNAGLFVADAATGVVVGFPGLGANVELVQANVGIRINPGNGQ</sequence>
<name>A0AA88J3P9_FICCA</name>
<reference evidence="2" key="1">
    <citation type="submission" date="2023-07" db="EMBL/GenBank/DDBJ databases">
        <title>draft genome sequence of fig (Ficus carica).</title>
        <authorList>
            <person name="Takahashi T."/>
            <person name="Nishimura K."/>
        </authorList>
    </citation>
    <scope>NUCLEOTIDE SEQUENCE</scope>
</reference>
<comment type="caution">
    <text evidence="2">The sequence shown here is derived from an EMBL/GenBank/DDBJ whole genome shotgun (WGS) entry which is preliminary data.</text>
</comment>
<dbReference type="AlphaFoldDB" id="A0AA88J3P9"/>
<keyword evidence="1" id="KW-0732">Signal</keyword>
<feature type="chain" id="PRO_5041709214" evidence="1">
    <location>
        <begin position="28"/>
        <end position="90"/>
    </location>
</feature>
<dbReference type="EMBL" id="BTGU01000100">
    <property type="protein sequence ID" value="GMN60591.1"/>
    <property type="molecule type" value="Genomic_DNA"/>
</dbReference>
<protein>
    <submittedName>
        <fullName evidence="2">Uncharacterized protein</fullName>
    </submittedName>
</protein>
<organism evidence="2 3">
    <name type="scientific">Ficus carica</name>
    <name type="common">Common fig</name>
    <dbReference type="NCBI Taxonomy" id="3494"/>
    <lineage>
        <taxon>Eukaryota</taxon>
        <taxon>Viridiplantae</taxon>
        <taxon>Streptophyta</taxon>
        <taxon>Embryophyta</taxon>
        <taxon>Tracheophyta</taxon>
        <taxon>Spermatophyta</taxon>
        <taxon>Magnoliopsida</taxon>
        <taxon>eudicotyledons</taxon>
        <taxon>Gunneridae</taxon>
        <taxon>Pentapetalae</taxon>
        <taxon>rosids</taxon>
        <taxon>fabids</taxon>
        <taxon>Rosales</taxon>
        <taxon>Moraceae</taxon>
        <taxon>Ficeae</taxon>
        <taxon>Ficus</taxon>
    </lineage>
</organism>
<evidence type="ECO:0000313" key="3">
    <source>
        <dbReference type="Proteomes" id="UP001187192"/>
    </source>
</evidence>
<keyword evidence="3" id="KW-1185">Reference proteome</keyword>
<dbReference type="Gramene" id="FCD_00026058-RA">
    <property type="protein sequence ID" value="FCD_00026058-RA:cds"/>
    <property type="gene ID" value="FCD_00026058"/>
</dbReference>